<accession>A0A445ANK3</accession>
<keyword evidence="5" id="KW-1185">Reference proteome</keyword>
<dbReference type="GO" id="GO:0010073">
    <property type="term" value="P:meristem maintenance"/>
    <property type="evidence" value="ECO:0007669"/>
    <property type="project" value="InterPro"/>
</dbReference>
<protein>
    <recommendedName>
        <fullName evidence="3">Aminotransferase-like plant mobile domain-containing protein</fullName>
    </recommendedName>
</protein>
<comment type="caution">
    <text evidence="4">The sequence shown here is derived from an EMBL/GenBank/DDBJ whole genome shotgun (WGS) entry which is preliminary data.</text>
</comment>
<dbReference type="EMBL" id="SDMP01000011">
    <property type="protein sequence ID" value="RYR28022.1"/>
    <property type="molecule type" value="Genomic_DNA"/>
</dbReference>
<dbReference type="Pfam" id="PF10536">
    <property type="entry name" value="PMD"/>
    <property type="match status" value="1"/>
</dbReference>
<dbReference type="InterPro" id="IPR044824">
    <property type="entry name" value="MAIN-like"/>
</dbReference>
<proteinExistence type="predicted"/>
<evidence type="ECO:0000313" key="4">
    <source>
        <dbReference type="EMBL" id="RYR28022.1"/>
    </source>
</evidence>
<feature type="domain" description="Aminotransferase-like plant mobile" evidence="3">
    <location>
        <begin position="378"/>
        <end position="593"/>
    </location>
</feature>
<feature type="coiled-coil region" evidence="1">
    <location>
        <begin position="145"/>
        <end position="172"/>
    </location>
</feature>
<evidence type="ECO:0000313" key="5">
    <source>
        <dbReference type="Proteomes" id="UP000289738"/>
    </source>
</evidence>
<name>A0A445ANK3_ARAHY</name>
<feature type="region of interest" description="Disordered" evidence="2">
    <location>
        <begin position="247"/>
        <end position="268"/>
    </location>
</feature>
<feature type="region of interest" description="Disordered" evidence="2">
    <location>
        <begin position="1"/>
        <end position="37"/>
    </location>
</feature>
<feature type="compositionally biased region" description="Basic and acidic residues" evidence="2">
    <location>
        <begin position="713"/>
        <end position="722"/>
    </location>
</feature>
<evidence type="ECO:0000256" key="2">
    <source>
        <dbReference type="SAM" id="MobiDB-lite"/>
    </source>
</evidence>
<dbReference type="PANTHER" id="PTHR46033:SF8">
    <property type="entry name" value="PROTEIN MAINTENANCE OF MERISTEMS-LIKE"/>
    <property type="match status" value="1"/>
</dbReference>
<sequence length="748" mass="86370">MSLRPQTPKTVSVSLRGASAAQTNKNDPHNNQNDTPIPTLVSELRATLTRDFDRVERALLERESHLIVAIQQKEKEIASLKVKDSIQSSDKLNPESHLREFRNGGAKVVVEVKKEENVGSDSSIAGKCMHCLEMNDELEKEKGVSESLRDRNMQLEFEKSELLEEKKKWDDQRGVVEDLMKRIIELEAEKCGLLEEKKKWDADKSGVDGLRKEEGHGAHEAYRKRKFIELCERVSRLKRETAEDGKLISLDDNGGADGGDGSNTEENKTVQIDDIVEKDAVERNENVGFRMEQIQSATDRYRSPQFGRRSPGAFPIWGVCTEIEPDLRRDYEDTLYRLDRVEHIAGRLGQLPARVLRTRRRIPTRPSELVRPLLRRADVAYQLGLRISGDPVSGCMAGWELFYEGRSIVDICQQLLGAVPGPADRQKWNINLSWFRETVCGNLEEDATPERLLQYTRGYIMQLIGGFLFPDQSNTRVHLRWLPLLEDLDQCGQLSWGSAVLAFLYLMLCRGTCYTQHNMGGCMSFLLSWAYHRIPSCRPQGFDQWRFPLVERWVGYEQRNDSEEFRLRWWRRLLNNLDIHNVEWTPYADPDIQHILPPIVFEVDRVVRQLSGLQHIPTRPLNIDEMHVHDGRFGRNEWYPDYLSGWYDMWRDRGLSRVRIYHSIDLRPSQRYIQWYVGWAHLVLVGHGDQQDPMAGPIPPDLSDYTPQAPELRQPKDGDLPELHPGGGRRLRRVGGNAKQRHEAHPRE</sequence>
<feature type="compositionally biased region" description="Polar residues" evidence="2">
    <location>
        <begin position="20"/>
        <end position="36"/>
    </location>
</feature>
<dbReference type="InterPro" id="IPR019557">
    <property type="entry name" value="AminoTfrase-like_pln_mobile"/>
</dbReference>
<feature type="compositionally biased region" description="Polar residues" evidence="2">
    <location>
        <begin position="1"/>
        <end position="13"/>
    </location>
</feature>
<dbReference type="Proteomes" id="UP000289738">
    <property type="component" value="Chromosome B01"/>
</dbReference>
<organism evidence="4 5">
    <name type="scientific">Arachis hypogaea</name>
    <name type="common">Peanut</name>
    <dbReference type="NCBI Taxonomy" id="3818"/>
    <lineage>
        <taxon>Eukaryota</taxon>
        <taxon>Viridiplantae</taxon>
        <taxon>Streptophyta</taxon>
        <taxon>Embryophyta</taxon>
        <taxon>Tracheophyta</taxon>
        <taxon>Spermatophyta</taxon>
        <taxon>Magnoliopsida</taxon>
        <taxon>eudicotyledons</taxon>
        <taxon>Gunneridae</taxon>
        <taxon>Pentapetalae</taxon>
        <taxon>rosids</taxon>
        <taxon>fabids</taxon>
        <taxon>Fabales</taxon>
        <taxon>Fabaceae</taxon>
        <taxon>Papilionoideae</taxon>
        <taxon>50 kb inversion clade</taxon>
        <taxon>dalbergioids sensu lato</taxon>
        <taxon>Dalbergieae</taxon>
        <taxon>Pterocarpus clade</taxon>
        <taxon>Arachis</taxon>
    </lineage>
</organism>
<evidence type="ECO:0000256" key="1">
    <source>
        <dbReference type="SAM" id="Coils"/>
    </source>
</evidence>
<reference evidence="4 5" key="1">
    <citation type="submission" date="2019-01" db="EMBL/GenBank/DDBJ databases">
        <title>Sequencing of cultivated peanut Arachis hypogaea provides insights into genome evolution and oil improvement.</title>
        <authorList>
            <person name="Chen X."/>
        </authorList>
    </citation>
    <scope>NUCLEOTIDE SEQUENCE [LARGE SCALE GENOMIC DNA]</scope>
    <source>
        <strain evidence="5">cv. Fuhuasheng</strain>
        <tissue evidence="4">Leaves</tissue>
    </source>
</reference>
<evidence type="ECO:0000259" key="3">
    <source>
        <dbReference type="Pfam" id="PF10536"/>
    </source>
</evidence>
<keyword evidence="1" id="KW-0175">Coiled coil</keyword>
<dbReference type="AlphaFoldDB" id="A0A445ANK3"/>
<feature type="region of interest" description="Disordered" evidence="2">
    <location>
        <begin position="691"/>
        <end position="748"/>
    </location>
</feature>
<gene>
    <name evidence="4" type="ORF">Ahy_B01g052124</name>
</gene>
<dbReference type="PANTHER" id="PTHR46033">
    <property type="entry name" value="PROTEIN MAIN-LIKE 2"/>
    <property type="match status" value="1"/>
</dbReference>